<accession>A0AAU3H854</accession>
<gene>
    <name evidence="1" type="ORF">OG626_32760</name>
</gene>
<dbReference type="AlphaFoldDB" id="A0AAU3H854"/>
<organism evidence="1">
    <name type="scientific">Streptomyces sp. NBC_01401</name>
    <dbReference type="NCBI Taxonomy" id="2903854"/>
    <lineage>
        <taxon>Bacteria</taxon>
        <taxon>Bacillati</taxon>
        <taxon>Actinomycetota</taxon>
        <taxon>Actinomycetes</taxon>
        <taxon>Kitasatosporales</taxon>
        <taxon>Streptomycetaceae</taxon>
        <taxon>Streptomyces</taxon>
    </lineage>
</organism>
<protein>
    <submittedName>
        <fullName evidence="1">Uncharacterized protein</fullName>
    </submittedName>
</protein>
<reference evidence="1" key="1">
    <citation type="submission" date="2022-10" db="EMBL/GenBank/DDBJ databases">
        <title>The complete genomes of actinobacterial strains from the NBC collection.</title>
        <authorList>
            <person name="Joergensen T.S."/>
            <person name="Alvarez Arevalo M."/>
            <person name="Sterndorff E.B."/>
            <person name="Faurdal D."/>
            <person name="Vuksanovic O."/>
            <person name="Mourched A.-S."/>
            <person name="Charusanti P."/>
            <person name="Shaw S."/>
            <person name="Blin K."/>
            <person name="Weber T."/>
        </authorList>
    </citation>
    <scope>NUCLEOTIDE SEQUENCE</scope>
    <source>
        <strain evidence="1">NBC_01401</strain>
    </source>
</reference>
<sequence length="353" mass="39157">MATKEEKSLSKISFVTQKAPVDERGRALYAVARSILRALVDQIPVSGLTVLNTDRVDVTLRQLAYVARLQRDKGMRGDGFEWAVHEAIQGTEPTVVDPLVTAMKRASPKGFKYLDRPESLLFGYERAKYLGFLEAVIVNASDEAVILPDTRGRPPAFDNWVRLAAIGEAAEPHLGARLRKIWRTDLFVSDQERHRHLAVTIKSNKEQLESGPGLRIGVVPEHKDLPAGVTKQTSKAGDSLWVVALPDPHGFMGLYNDAYAAVGEAITTLGRHDRGNYWQKPTPMAQKIQEQLEKYADVKVAEIEWALNDAAQQDLADVESRLLSVDAPDWLHLGQPDQEAIALAARPSFIKLD</sequence>
<proteinExistence type="predicted"/>
<name>A0AAU3H854_9ACTN</name>
<evidence type="ECO:0000313" key="1">
    <source>
        <dbReference type="EMBL" id="WTY99339.1"/>
    </source>
</evidence>
<dbReference type="EMBL" id="CP109535">
    <property type="protein sequence ID" value="WTY99339.1"/>
    <property type="molecule type" value="Genomic_DNA"/>
</dbReference>